<dbReference type="Gene3D" id="3.40.50.2300">
    <property type="match status" value="2"/>
</dbReference>
<dbReference type="InterPro" id="IPR001828">
    <property type="entry name" value="ANF_lig-bd_rcpt"/>
</dbReference>
<comment type="caution">
    <text evidence="12">The sequence shown here is derived from an EMBL/GenBank/DDBJ whole genome shotgun (WGS) entry which is preliminary data.</text>
</comment>
<evidence type="ECO:0000313" key="13">
    <source>
        <dbReference type="Proteomes" id="UP001152888"/>
    </source>
</evidence>
<dbReference type="GO" id="GO:0015276">
    <property type="term" value="F:ligand-gated monoatomic ion channel activity"/>
    <property type="evidence" value="ECO:0007669"/>
    <property type="project" value="InterPro"/>
</dbReference>
<dbReference type="Pfam" id="PF01094">
    <property type="entry name" value="ANF_receptor"/>
    <property type="match status" value="1"/>
</dbReference>
<keyword evidence="8" id="KW-0325">Glycoprotein</keyword>
<comment type="subcellular location">
    <subcellularLocation>
        <location evidence="1">Membrane</location>
        <topology evidence="1">Multi-pass membrane protein</topology>
    </subcellularLocation>
</comment>
<dbReference type="SUPFAM" id="SSF53850">
    <property type="entry name" value="Periplasmic binding protein-like II"/>
    <property type="match status" value="1"/>
</dbReference>
<evidence type="ECO:0000256" key="6">
    <source>
        <dbReference type="ARBA" id="ARBA00023136"/>
    </source>
</evidence>
<evidence type="ECO:0000256" key="3">
    <source>
        <dbReference type="ARBA" id="ARBA00022692"/>
    </source>
</evidence>
<protein>
    <recommendedName>
        <fullName evidence="11">Ionotropic glutamate receptor L-glutamate and glycine-binding domain-containing protein</fullName>
    </recommendedName>
</protein>
<evidence type="ECO:0000313" key="12">
    <source>
        <dbReference type="EMBL" id="CAH1961060.1"/>
    </source>
</evidence>
<accession>A0A9P0NXX2</accession>
<keyword evidence="13" id="KW-1185">Reference proteome</keyword>
<keyword evidence="7" id="KW-0675">Receptor</keyword>
<keyword evidence="2" id="KW-0813">Transport</keyword>
<keyword evidence="9" id="KW-1071">Ligand-gated ion channel</keyword>
<gene>
    <name evidence="12" type="ORF">ACAOBT_LOCUS3957</name>
</gene>
<evidence type="ECO:0000256" key="5">
    <source>
        <dbReference type="ARBA" id="ARBA00023065"/>
    </source>
</evidence>
<reference evidence="12" key="1">
    <citation type="submission" date="2022-03" db="EMBL/GenBank/DDBJ databases">
        <authorList>
            <person name="Sayadi A."/>
        </authorList>
    </citation>
    <scope>NUCLEOTIDE SEQUENCE</scope>
</reference>
<dbReference type="InterPro" id="IPR028082">
    <property type="entry name" value="Peripla_BP_I"/>
</dbReference>
<name>A0A9P0NXX2_ACAOB</name>
<dbReference type="PANTHER" id="PTHR18966">
    <property type="entry name" value="IONOTROPIC GLUTAMATE RECEPTOR"/>
    <property type="match status" value="1"/>
</dbReference>
<keyword evidence="5" id="KW-0406">Ion transport</keyword>
<dbReference type="InterPro" id="IPR019594">
    <property type="entry name" value="Glu/Gly-bd"/>
</dbReference>
<dbReference type="AlphaFoldDB" id="A0A9P0NXX2"/>
<feature type="domain" description="Ionotropic glutamate receptor L-glutamate and glycine-binding" evidence="11">
    <location>
        <begin position="218"/>
        <end position="283"/>
    </location>
</feature>
<dbReference type="GO" id="GO:0016020">
    <property type="term" value="C:membrane"/>
    <property type="evidence" value="ECO:0007669"/>
    <property type="project" value="UniProtKB-SubCell"/>
</dbReference>
<evidence type="ECO:0000256" key="4">
    <source>
        <dbReference type="ARBA" id="ARBA00022989"/>
    </source>
</evidence>
<dbReference type="FunFam" id="3.40.190.10:FF:000210">
    <property type="entry name" value="Glutamate receptor ionotropic, kainate 1"/>
    <property type="match status" value="1"/>
</dbReference>
<keyword evidence="3" id="KW-0812">Transmembrane</keyword>
<evidence type="ECO:0000256" key="10">
    <source>
        <dbReference type="ARBA" id="ARBA00023303"/>
    </source>
</evidence>
<dbReference type="OrthoDB" id="5984008at2759"/>
<evidence type="ECO:0000256" key="8">
    <source>
        <dbReference type="ARBA" id="ARBA00023180"/>
    </source>
</evidence>
<keyword evidence="10" id="KW-0407">Ion channel</keyword>
<dbReference type="EMBL" id="CAKOFQ010006691">
    <property type="protein sequence ID" value="CAH1961060.1"/>
    <property type="molecule type" value="Genomic_DNA"/>
</dbReference>
<keyword evidence="4" id="KW-1133">Transmembrane helix</keyword>
<organism evidence="12 13">
    <name type="scientific">Acanthoscelides obtectus</name>
    <name type="common">Bean weevil</name>
    <name type="synonym">Bruchus obtectus</name>
    <dbReference type="NCBI Taxonomy" id="200917"/>
    <lineage>
        <taxon>Eukaryota</taxon>
        <taxon>Metazoa</taxon>
        <taxon>Ecdysozoa</taxon>
        <taxon>Arthropoda</taxon>
        <taxon>Hexapoda</taxon>
        <taxon>Insecta</taxon>
        <taxon>Pterygota</taxon>
        <taxon>Neoptera</taxon>
        <taxon>Endopterygota</taxon>
        <taxon>Coleoptera</taxon>
        <taxon>Polyphaga</taxon>
        <taxon>Cucujiformia</taxon>
        <taxon>Chrysomeloidea</taxon>
        <taxon>Chrysomelidae</taxon>
        <taxon>Bruchinae</taxon>
        <taxon>Bruchini</taxon>
        <taxon>Acanthoscelides</taxon>
    </lineage>
</organism>
<dbReference type="SUPFAM" id="SSF53822">
    <property type="entry name" value="Periplasmic binding protein-like I"/>
    <property type="match status" value="1"/>
</dbReference>
<evidence type="ECO:0000259" key="11">
    <source>
        <dbReference type="SMART" id="SM00918"/>
    </source>
</evidence>
<dbReference type="SMART" id="SM00918">
    <property type="entry name" value="Lig_chan-Glu_bd"/>
    <property type="match status" value="1"/>
</dbReference>
<dbReference type="InterPro" id="IPR015683">
    <property type="entry name" value="Ionotropic_Glu_rcpt"/>
</dbReference>
<evidence type="ECO:0000256" key="7">
    <source>
        <dbReference type="ARBA" id="ARBA00023170"/>
    </source>
</evidence>
<dbReference type="Gene3D" id="3.40.190.10">
    <property type="entry name" value="Periplasmic binding protein-like II"/>
    <property type="match status" value="1"/>
</dbReference>
<proteinExistence type="predicted"/>
<evidence type="ECO:0000256" key="9">
    <source>
        <dbReference type="ARBA" id="ARBA00023286"/>
    </source>
</evidence>
<evidence type="ECO:0000256" key="2">
    <source>
        <dbReference type="ARBA" id="ARBA00022448"/>
    </source>
</evidence>
<keyword evidence="6" id="KW-0472">Membrane</keyword>
<evidence type="ECO:0000256" key="1">
    <source>
        <dbReference type="ARBA" id="ARBA00004141"/>
    </source>
</evidence>
<dbReference type="Pfam" id="PF10613">
    <property type="entry name" value="Lig_chan-Glu_bd"/>
    <property type="match status" value="1"/>
</dbReference>
<dbReference type="Proteomes" id="UP001152888">
    <property type="component" value="Unassembled WGS sequence"/>
</dbReference>
<sequence>MDVMEEVLKQLQQVGMMTDIYSYIITNLDVQTLDLSPYQYAGTNITLGRIIDPEDTEVMQLAESIYKFRKSREVNTEDEVLFPSWKMRYETALIADAVQLFYETLYDLTIDKKKSITATPLSCHEDSSWNEGYTITNSMKTKSVKGLTGLIRFDTEGFRSDFNIDIMELSLGGLITVGQWNSLRRSLNIYRPEKTSTRSGVENIFNRTLTVIITISQPYGMLTETTTQLVGNDRFEGFCIDVIRELSHILGFNYTFVIQEDGVNGVFNLTTGLWNGMIREVMEGVRLSASLAKGSV</sequence>